<accession>W6MBC5</accession>
<keyword evidence="3 7" id="KW-0812">Transmembrane</keyword>
<keyword evidence="5 7" id="KW-0472">Membrane</keyword>
<evidence type="ECO:0000313" key="10">
    <source>
        <dbReference type="Proteomes" id="UP000035760"/>
    </source>
</evidence>
<dbReference type="OrthoDB" id="4045at2"/>
<dbReference type="PANTHER" id="PTHR30625:SF11">
    <property type="entry name" value="MOTA_TOLQ_EXBB PROTON CHANNEL DOMAIN-CONTAINING PROTEIN"/>
    <property type="match status" value="1"/>
</dbReference>
<name>W6MBC5_9GAMM</name>
<gene>
    <name evidence="9" type="ORF">BN873_890110</name>
</gene>
<evidence type="ECO:0000256" key="7">
    <source>
        <dbReference type="SAM" id="Phobius"/>
    </source>
</evidence>
<evidence type="ECO:0000259" key="8">
    <source>
        <dbReference type="Pfam" id="PF01618"/>
    </source>
</evidence>
<dbReference type="GO" id="GO:0017038">
    <property type="term" value="P:protein import"/>
    <property type="evidence" value="ECO:0007669"/>
    <property type="project" value="TreeGrafter"/>
</dbReference>
<dbReference type="PANTHER" id="PTHR30625">
    <property type="entry name" value="PROTEIN TOLQ"/>
    <property type="match status" value="1"/>
</dbReference>
<reference evidence="9" key="2">
    <citation type="submission" date="2014-03" db="EMBL/GenBank/DDBJ databases">
        <title>Candidatus Competibacter-lineage genomes retrieved from metagenomes reveal functional metabolic diversity.</title>
        <authorList>
            <person name="McIlroy S.J."/>
            <person name="Albertsen M."/>
            <person name="Andresen E.K."/>
            <person name="Saunders A.M."/>
            <person name="Kristiansen R."/>
            <person name="Stokholm-Bjerregaard M."/>
            <person name="Nielsen K.L."/>
            <person name="Nielsen P.H."/>
        </authorList>
    </citation>
    <scope>NUCLEOTIDE SEQUENCE</scope>
    <source>
        <strain evidence="9">Run_A_D11</strain>
    </source>
</reference>
<dbReference type="AlphaFoldDB" id="W6MBC5"/>
<evidence type="ECO:0000313" key="9">
    <source>
        <dbReference type="EMBL" id="CDI04204.1"/>
    </source>
</evidence>
<keyword evidence="4 7" id="KW-1133">Transmembrane helix</keyword>
<feature type="transmembrane region" description="Helical" evidence="7">
    <location>
        <begin position="108"/>
        <end position="132"/>
    </location>
</feature>
<keyword evidence="6" id="KW-0653">Protein transport</keyword>
<keyword evidence="6" id="KW-0813">Transport</keyword>
<reference evidence="9" key="1">
    <citation type="submission" date="2013-07" db="EMBL/GenBank/DDBJ databases">
        <authorList>
            <person name="McIlroy S."/>
        </authorList>
    </citation>
    <scope>NUCLEOTIDE SEQUENCE [LARGE SCALE GENOMIC DNA]</scope>
    <source>
        <strain evidence="9">Run_A_D11</strain>
    </source>
</reference>
<dbReference type="RefSeq" id="WP_048676090.1">
    <property type="nucleotide sequence ID" value="NZ_CBTJ020000101.1"/>
</dbReference>
<dbReference type="Pfam" id="PF01618">
    <property type="entry name" value="MotA_ExbB"/>
    <property type="match status" value="1"/>
</dbReference>
<dbReference type="Proteomes" id="UP000035760">
    <property type="component" value="Unassembled WGS sequence"/>
</dbReference>
<evidence type="ECO:0000256" key="1">
    <source>
        <dbReference type="ARBA" id="ARBA00004651"/>
    </source>
</evidence>
<dbReference type="GO" id="GO:0005886">
    <property type="term" value="C:plasma membrane"/>
    <property type="evidence" value="ECO:0007669"/>
    <property type="project" value="UniProtKB-SubCell"/>
</dbReference>
<comment type="subcellular location">
    <subcellularLocation>
        <location evidence="1">Cell membrane</location>
        <topology evidence="1">Multi-pass membrane protein</topology>
    </subcellularLocation>
    <subcellularLocation>
        <location evidence="6">Membrane</location>
        <topology evidence="6">Multi-pass membrane protein</topology>
    </subcellularLocation>
</comment>
<sequence>MVGFDLIKAGGWLMAPILACSLVAMVIIIERLLALQRVRVLPERLLRILRGWVERGAVNRQEIAALPLDSPLGRIVAVGLNHHGSGREILRERIEDTGRHVVHELERFLSPLGTIAAISPLLGLLGTVAGMIKIFQIVSVQGNSNFSLLSVGIAEALLTTAAGLTVAIPSLLFYRYFHARVDALVVQMEQETLQLIDVLDAETGLAGQLS</sequence>
<proteinExistence type="inferred from homology"/>
<evidence type="ECO:0000256" key="2">
    <source>
        <dbReference type="ARBA" id="ARBA00022475"/>
    </source>
</evidence>
<evidence type="ECO:0000256" key="5">
    <source>
        <dbReference type="ARBA" id="ARBA00023136"/>
    </source>
</evidence>
<comment type="caution">
    <text evidence="9">The sequence shown here is derived from an EMBL/GenBank/DDBJ whole genome shotgun (WGS) entry which is preliminary data.</text>
</comment>
<keyword evidence="10" id="KW-1185">Reference proteome</keyword>
<protein>
    <submittedName>
        <fullName evidence="9">Transporter, MotA/TolQ/ExbB proton channel family protein</fullName>
    </submittedName>
</protein>
<keyword evidence="2" id="KW-1003">Cell membrane</keyword>
<feature type="transmembrane region" description="Helical" evidence="7">
    <location>
        <begin position="152"/>
        <end position="174"/>
    </location>
</feature>
<dbReference type="InterPro" id="IPR050790">
    <property type="entry name" value="ExbB/TolQ_transport"/>
</dbReference>
<comment type="similarity">
    <text evidence="6">Belongs to the exbB/tolQ family.</text>
</comment>
<feature type="transmembrane region" description="Helical" evidence="7">
    <location>
        <begin position="12"/>
        <end position="34"/>
    </location>
</feature>
<dbReference type="STRING" id="1400863.BN873_890110"/>
<dbReference type="EMBL" id="CBTJ020000101">
    <property type="protein sequence ID" value="CDI04204.1"/>
    <property type="molecule type" value="Genomic_DNA"/>
</dbReference>
<evidence type="ECO:0000256" key="6">
    <source>
        <dbReference type="RuleBase" id="RU004057"/>
    </source>
</evidence>
<evidence type="ECO:0000256" key="3">
    <source>
        <dbReference type="ARBA" id="ARBA00022692"/>
    </source>
</evidence>
<feature type="domain" description="MotA/TolQ/ExbB proton channel" evidence="8">
    <location>
        <begin position="69"/>
        <end position="190"/>
    </location>
</feature>
<organism evidence="9 10">
    <name type="scientific">Candidatus Competibacter denitrificans Run_A_D11</name>
    <dbReference type="NCBI Taxonomy" id="1400863"/>
    <lineage>
        <taxon>Bacteria</taxon>
        <taxon>Pseudomonadati</taxon>
        <taxon>Pseudomonadota</taxon>
        <taxon>Gammaproteobacteria</taxon>
        <taxon>Candidatus Competibacteraceae</taxon>
        <taxon>Candidatus Competibacter</taxon>
    </lineage>
</organism>
<dbReference type="InterPro" id="IPR002898">
    <property type="entry name" value="MotA_ExbB_proton_chnl"/>
</dbReference>
<evidence type="ECO:0000256" key="4">
    <source>
        <dbReference type="ARBA" id="ARBA00022989"/>
    </source>
</evidence>